<name>A0A9X9Q0C0_GULGU</name>
<comment type="caution">
    <text evidence="1">The sequence shown here is derived from an EMBL/GenBank/DDBJ whole genome shotgun (WGS) entry which is preliminary data.</text>
</comment>
<dbReference type="Proteomes" id="UP000269945">
    <property type="component" value="Unassembled WGS sequence"/>
</dbReference>
<reference evidence="1 2" key="1">
    <citation type="submission" date="2018-10" db="EMBL/GenBank/DDBJ databases">
        <authorList>
            <person name="Ekblom R."/>
            <person name="Jareborg N."/>
        </authorList>
    </citation>
    <scope>NUCLEOTIDE SEQUENCE [LARGE SCALE GENOMIC DNA]</scope>
    <source>
        <tissue evidence="1">Muscle</tissue>
    </source>
</reference>
<dbReference type="EMBL" id="CYRY02013923">
    <property type="protein sequence ID" value="VCW84326.1"/>
    <property type="molecule type" value="Genomic_DNA"/>
</dbReference>
<dbReference type="AlphaFoldDB" id="A0A9X9Q0C0"/>
<organism evidence="1 2">
    <name type="scientific">Gulo gulo</name>
    <name type="common">Wolverine</name>
    <name type="synonym">Gluton</name>
    <dbReference type="NCBI Taxonomy" id="48420"/>
    <lineage>
        <taxon>Eukaryota</taxon>
        <taxon>Metazoa</taxon>
        <taxon>Chordata</taxon>
        <taxon>Craniata</taxon>
        <taxon>Vertebrata</taxon>
        <taxon>Euteleostomi</taxon>
        <taxon>Mammalia</taxon>
        <taxon>Eutheria</taxon>
        <taxon>Laurasiatheria</taxon>
        <taxon>Carnivora</taxon>
        <taxon>Caniformia</taxon>
        <taxon>Musteloidea</taxon>
        <taxon>Mustelidae</taxon>
        <taxon>Guloninae</taxon>
        <taxon>Gulo</taxon>
    </lineage>
</organism>
<gene>
    <name evidence="1" type="ORF">BN2614_LOCUS2</name>
</gene>
<protein>
    <submittedName>
        <fullName evidence="1">Uncharacterized protein</fullName>
    </submittedName>
</protein>
<evidence type="ECO:0000313" key="1">
    <source>
        <dbReference type="EMBL" id="VCW84326.1"/>
    </source>
</evidence>
<sequence length="45" mass="5246">MITNTGGLVRPILSSKWLKSLLSVWTRLLSRCSKWYVHTSLWLTI</sequence>
<accession>A0A9X9Q0C0</accession>
<keyword evidence="2" id="KW-1185">Reference proteome</keyword>
<proteinExistence type="predicted"/>
<evidence type="ECO:0000313" key="2">
    <source>
        <dbReference type="Proteomes" id="UP000269945"/>
    </source>
</evidence>